<gene>
    <name evidence="1" type="ORF">RhiirA4_449079</name>
</gene>
<dbReference type="VEuPathDB" id="FungiDB:RhiirFUN_003992"/>
<comment type="caution">
    <text evidence="1">The sequence shown here is derived from an EMBL/GenBank/DDBJ whole genome shotgun (WGS) entry which is preliminary data.</text>
</comment>
<dbReference type="VEuPathDB" id="FungiDB:RhiirA1_470887"/>
<dbReference type="AlphaFoldDB" id="A0A2I1HFG7"/>
<dbReference type="Proteomes" id="UP000234323">
    <property type="component" value="Unassembled WGS sequence"/>
</dbReference>
<keyword evidence="2" id="KW-1185">Reference proteome</keyword>
<evidence type="ECO:0000313" key="1">
    <source>
        <dbReference type="EMBL" id="PKY57636.1"/>
    </source>
</evidence>
<dbReference type="Gene3D" id="1.10.150.50">
    <property type="entry name" value="Transcription Factor, Ets-1"/>
    <property type="match status" value="1"/>
</dbReference>
<name>A0A2I1HFG7_9GLOM</name>
<dbReference type="EMBL" id="LLXI01002628">
    <property type="protein sequence ID" value="PKY57636.1"/>
    <property type="molecule type" value="Genomic_DNA"/>
</dbReference>
<organism evidence="1 2">
    <name type="scientific">Rhizophagus irregularis</name>
    <dbReference type="NCBI Taxonomy" id="588596"/>
    <lineage>
        <taxon>Eukaryota</taxon>
        <taxon>Fungi</taxon>
        <taxon>Fungi incertae sedis</taxon>
        <taxon>Mucoromycota</taxon>
        <taxon>Glomeromycotina</taxon>
        <taxon>Glomeromycetes</taxon>
        <taxon>Glomerales</taxon>
        <taxon>Glomeraceae</taxon>
        <taxon>Rhizophagus</taxon>
    </lineage>
</organism>
<proteinExistence type="predicted"/>
<sequence>MTIRSFARVAPEHLADQLLYLQDGEFEPDDLYSGKEINGWDRDRVKGFLQAVLGLGGNVIDVIYDQEVSGKAFLHLNEEQLTRDPSPFRLKYGPTSAIAELVQQIKGANMGPPGRVHIFVDNSNVYIQGMINVGELENLYNAVNKYAGSEVESFDRGRQNHEKEKWEWEIACAVTQASLQNEPGTIVLVSGDKDMRPGIKRELQLILKRKTTFKYLRNHYKYFTYGYGPDETNTMKFFDIANGINLFCWMSRKGNCLRLYFKNDEDLSNVKNG</sequence>
<reference evidence="1 2" key="1">
    <citation type="submission" date="2015-10" db="EMBL/GenBank/DDBJ databases">
        <title>Genome analyses suggest a sexual origin of heterokaryosis in a supposedly ancient asexual fungus.</title>
        <authorList>
            <person name="Ropars J."/>
            <person name="Sedzielewska K."/>
            <person name="Noel J."/>
            <person name="Charron P."/>
            <person name="Farinelli L."/>
            <person name="Marton T."/>
            <person name="Kruger M."/>
            <person name="Pelin A."/>
            <person name="Brachmann A."/>
            <person name="Corradi N."/>
        </authorList>
    </citation>
    <scope>NUCLEOTIDE SEQUENCE [LARGE SCALE GENOMIC DNA]</scope>
    <source>
        <strain evidence="1 2">A4</strain>
    </source>
</reference>
<accession>A0A2I1HFG7</accession>
<protein>
    <recommendedName>
        <fullName evidence="3">NYN domain-containing protein</fullName>
    </recommendedName>
</protein>
<dbReference type="VEuPathDB" id="FungiDB:FUN_024702"/>
<evidence type="ECO:0008006" key="3">
    <source>
        <dbReference type="Google" id="ProtNLM"/>
    </source>
</evidence>
<evidence type="ECO:0000313" key="2">
    <source>
        <dbReference type="Proteomes" id="UP000234323"/>
    </source>
</evidence>
<dbReference type="InterPro" id="IPR013761">
    <property type="entry name" value="SAM/pointed_sf"/>
</dbReference>